<sequence>MLLRITQIMSRRPGESHVPPSRVLLHLRYLFGKSSQTPFTVYYLEVAAVSKTYTNISSIRQQIVLYSCSGQGTQTYYAQAVATFTGDGNSATIAMQSPLVDVTCN</sequence>
<proteinExistence type="predicted"/>
<gene>
    <name evidence="1" type="ORF">SAMN02745225_00857</name>
</gene>
<dbReference type="AlphaFoldDB" id="A0A1M4U5K0"/>
<name>A0A1M4U5K0_9ACTN</name>
<reference evidence="2" key="1">
    <citation type="submission" date="2016-11" db="EMBL/GenBank/DDBJ databases">
        <authorList>
            <person name="Varghese N."/>
            <person name="Submissions S."/>
        </authorList>
    </citation>
    <scope>NUCLEOTIDE SEQUENCE [LARGE SCALE GENOMIC DNA]</scope>
    <source>
        <strain evidence="2">DSM 19514</strain>
    </source>
</reference>
<protein>
    <submittedName>
        <fullName evidence="1">Uncharacterized protein</fullName>
    </submittedName>
</protein>
<dbReference type="EMBL" id="FQUL01000008">
    <property type="protein sequence ID" value="SHE52019.1"/>
    <property type="molecule type" value="Genomic_DNA"/>
</dbReference>
<evidence type="ECO:0000313" key="2">
    <source>
        <dbReference type="Proteomes" id="UP000184295"/>
    </source>
</evidence>
<evidence type="ECO:0000313" key="1">
    <source>
        <dbReference type="EMBL" id="SHE52019.1"/>
    </source>
</evidence>
<accession>A0A1M4U5K0</accession>
<organism evidence="1 2">
    <name type="scientific">Ferrithrix thermotolerans DSM 19514</name>
    <dbReference type="NCBI Taxonomy" id="1121881"/>
    <lineage>
        <taxon>Bacteria</taxon>
        <taxon>Bacillati</taxon>
        <taxon>Actinomycetota</taxon>
        <taxon>Acidimicrobiia</taxon>
        <taxon>Acidimicrobiales</taxon>
        <taxon>Acidimicrobiaceae</taxon>
        <taxon>Ferrithrix</taxon>
    </lineage>
</organism>
<keyword evidence="2" id="KW-1185">Reference proteome</keyword>
<dbReference type="Proteomes" id="UP000184295">
    <property type="component" value="Unassembled WGS sequence"/>
</dbReference>